<evidence type="ECO:0000256" key="3">
    <source>
        <dbReference type="ARBA" id="ARBA00023163"/>
    </source>
</evidence>
<dbReference type="Pfam" id="PF01381">
    <property type="entry name" value="HTH_3"/>
    <property type="match status" value="1"/>
</dbReference>
<comment type="caution">
    <text evidence="5">The sequence shown here is derived from an EMBL/GenBank/DDBJ whole genome shotgun (WGS) entry which is preliminary data.</text>
</comment>
<feature type="domain" description="HTH cro/C1-type" evidence="4">
    <location>
        <begin position="12"/>
        <end position="66"/>
    </location>
</feature>
<reference evidence="5 6" key="1">
    <citation type="submission" date="2020-08" db="EMBL/GenBank/DDBJ databases">
        <title>Genomic Encyclopedia of Type Strains, Phase III (KMG-III): the genomes of soil and plant-associated and newly described type strains.</title>
        <authorList>
            <person name="Whitman W."/>
        </authorList>
    </citation>
    <scope>NUCLEOTIDE SEQUENCE [LARGE SCALE GENOMIC DNA]</scope>
    <source>
        <strain evidence="5 6">CECT 5862</strain>
    </source>
</reference>
<keyword evidence="3" id="KW-0804">Transcription</keyword>
<protein>
    <submittedName>
        <fullName evidence="5">Transcriptional regulator with XRE-family HTH domain</fullName>
    </submittedName>
</protein>
<dbReference type="Gene3D" id="1.10.260.40">
    <property type="entry name" value="lambda repressor-like DNA-binding domains"/>
    <property type="match status" value="1"/>
</dbReference>
<evidence type="ECO:0000313" key="5">
    <source>
        <dbReference type="EMBL" id="MBB3109127.1"/>
    </source>
</evidence>
<dbReference type="GO" id="GO:0005829">
    <property type="term" value="C:cytosol"/>
    <property type="evidence" value="ECO:0007669"/>
    <property type="project" value="TreeGrafter"/>
</dbReference>
<dbReference type="PROSITE" id="PS50943">
    <property type="entry name" value="HTH_CROC1"/>
    <property type="match status" value="1"/>
</dbReference>
<dbReference type="InterPro" id="IPR010982">
    <property type="entry name" value="Lambda_DNA-bd_dom_sf"/>
</dbReference>
<dbReference type="InterPro" id="IPR050807">
    <property type="entry name" value="TransReg_Diox_bact_type"/>
</dbReference>
<dbReference type="InterPro" id="IPR001387">
    <property type="entry name" value="Cro/C1-type_HTH"/>
</dbReference>
<dbReference type="EMBL" id="JACHXK010000002">
    <property type="protein sequence ID" value="MBB3109127.1"/>
    <property type="molecule type" value="Genomic_DNA"/>
</dbReference>
<evidence type="ECO:0000256" key="2">
    <source>
        <dbReference type="ARBA" id="ARBA00023125"/>
    </source>
</evidence>
<name>A0A7W5AV18_9BACL</name>
<keyword evidence="2" id="KW-0238">DNA-binding</keyword>
<dbReference type="SMART" id="SM00530">
    <property type="entry name" value="HTH_XRE"/>
    <property type="match status" value="1"/>
</dbReference>
<dbReference type="GO" id="GO:0003677">
    <property type="term" value="F:DNA binding"/>
    <property type="evidence" value="ECO:0007669"/>
    <property type="project" value="UniProtKB-KW"/>
</dbReference>
<sequence>MENVKQRVGNSLRQIRKAKGYTQESLGEKAGFHFSYIGKIERGEKNISLENLERLAKALGVGVHQFFGYAYELEELTAKDRLAKEILHLLMKQNERGLRKGLSVLKEIFEED</sequence>
<keyword evidence="1" id="KW-0805">Transcription regulation</keyword>
<proteinExistence type="predicted"/>
<dbReference type="PANTHER" id="PTHR46797:SF23">
    <property type="entry name" value="HTH-TYPE TRANSCRIPTIONAL REGULATOR SUTR"/>
    <property type="match status" value="1"/>
</dbReference>
<evidence type="ECO:0000259" key="4">
    <source>
        <dbReference type="PROSITE" id="PS50943"/>
    </source>
</evidence>
<dbReference type="Proteomes" id="UP000570361">
    <property type="component" value="Unassembled WGS sequence"/>
</dbReference>
<dbReference type="AlphaFoldDB" id="A0A7W5AV18"/>
<keyword evidence="6" id="KW-1185">Reference proteome</keyword>
<evidence type="ECO:0000256" key="1">
    <source>
        <dbReference type="ARBA" id="ARBA00023015"/>
    </source>
</evidence>
<dbReference type="SUPFAM" id="SSF47413">
    <property type="entry name" value="lambda repressor-like DNA-binding domains"/>
    <property type="match status" value="1"/>
</dbReference>
<dbReference type="CDD" id="cd00093">
    <property type="entry name" value="HTH_XRE"/>
    <property type="match status" value="1"/>
</dbReference>
<dbReference type="RefSeq" id="WP_183597918.1">
    <property type="nucleotide sequence ID" value="NZ_JACHXK010000002.1"/>
</dbReference>
<dbReference type="GO" id="GO:0003700">
    <property type="term" value="F:DNA-binding transcription factor activity"/>
    <property type="evidence" value="ECO:0007669"/>
    <property type="project" value="TreeGrafter"/>
</dbReference>
<accession>A0A7W5AV18</accession>
<dbReference type="PANTHER" id="PTHR46797">
    <property type="entry name" value="HTH-TYPE TRANSCRIPTIONAL REGULATOR"/>
    <property type="match status" value="1"/>
</dbReference>
<organism evidence="5 6">
    <name type="scientific">Paenibacillus phyllosphaerae</name>
    <dbReference type="NCBI Taxonomy" id="274593"/>
    <lineage>
        <taxon>Bacteria</taxon>
        <taxon>Bacillati</taxon>
        <taxon>Bacillota</taxon>
        <taxon>Bacilli</taxon>
        <taxon>Bacillales</taxon>
        <taxon>Paenibacillaceae</taxon>
        <taxon>Paenibacillus</taxon>
    </lineage>
</organism>
<gene>
    <name evidence="5" type="ORF">FHS18_001179</name>
</gene>
<evidence type="ECO:0000313" key="6">
    <source>
        <dbReference type="Proteomes" id="UP000570361"/>
    </source>
</evidence>